<dbReference type="GeneID" id="93477823"/>
<dbReference type="AlphaFoldDB" id="A0ABD8AMI7"/>
<name>A0ABD8AMI7_PAEAM</name>
<accession>A0ABD8AMI7</accession>
<reference evidence="1 2" key="1">
    <citation type="submission" date="2024-02" db="EMBL/GenBank/DDBJ databases">
        <title>Complete sequences of two Paenibacillus sp. strains and one Lysinibacillus strain isolated from the environment on STAA medium highlight biotechnological potential.</title>
        <authorList>
            <person name="Attere S.A."/>
            <person name="Piche L.C."/>
            <person name="Intertaglia L."/>
            <person name="Lami R."/>
            <person name="Charette S.J."/>
            <person name="Vincent A.T."/>
        </authorList>
    </citation>
    <scope>NUCLEOTIDE SEQUENCE [LARGE SCALE GENOMIC DNA]</scope>
    <source>
        <strain evidence="1 2">Y5S-7</strain>
    </source>
</reference>
<evidence type="ECO:0000313" key="2">
    <source>
        <dbReference type="Proteomes" id="UP001364764"/>
    </source>
</evidence>
<dbReference type="RefSeq" id="WP_338706517.1">
    <property type="nucleotide sequence ID" value="NZ_CP145892.1"/>
</dbReference>
<sequence length="162" mass="18706">MIKYRYTIEYKEDFNEVIVDLGIDSSLKNGYLISNSLGSDIFGDFATIQEEIGNLIELLKGEITLYEGGGNVNLIRSDQSFTTFEDIFAEEDEEDSTCEIETLEYVKILLLWAKENFQYKSQRGVILKEEGQVALEWLNEKYIEVLVLGQKIERINNLKLIE</sequence>
<gene>
    <name evidence="1" type="ORF">V6668_20120</name>
</gene>
<protein>
    <submittedName>
        <fullName evidence="1">Uncharacterized protein</fullName>
    </submittedName>
</protein>
<dbReference type="Proteomes" id="UP001364764">
    <property type="component" value="Chromosome"/>
</dbReference>
<dbReference type="EMBL" id="CP145892">
    <property type="protein sequence ID" value="WWP18802.1"/>
    <property type="molecule type" value="Genomic_DNA"/>
</dbReference>
<proteinExistence type="predicted"/>
<organism evidence="1 2">
    <name type="scientific">Paenibacillus amylolyticus</name>
    <dbReference type="NCBI Taxonomy" id="1451"/>
    <lineage>
        <taxon>Bacteria</taxon>
        <taxon>Bacillati</taxon>
        <taxon>Bacillota</taxon>
        <taxon>Bacilli</taxon>
        <taxon>Bacillales</taxon>
        <taxon>Paenibacillaceae</taxon>
        <taxon>Paenibacillus</taxon>
    </lineage>
</organism>
<evidence type="ECO:0000313" key="1">
    <source>
        <dbReference type="EMBL" id="WWP18802.1"/>
    </source>
</evidence>